<keyword evidence="2" id="KW-1133">Transmembrane helix</keyword>
<evidence type="ECO:0000313" key="4">
    <source>
        <dbReference type="Proteomes" id="UP000323946"/>
    </source>
</evidence>
<feature type="transmembrane region" description="Helical" evidence="2">
    <location>
        <begin position="37"/>
        <end position="64"/>
    </location>
</feature>
<dbReference type="AlphaFoldDB" id="A0A5M7C244"/>
<dbReference type="RefSeq" id="WP_150065672.1">
    <property type="nucleotide sequence ID" value="NZ_VWPH01000003.1"/>
</dbReference>
<proteinExistence type="predicted"/>
<comment type="caution">
    <text evidence="3">The sequence shown here is derived from an EMBL/GenBank/DDBJ whole genome shotgun (WGS) entry which is preliminary data.</text>
</comment>
<organism evidence="3 4">
    <name type="scientific">Saccharopolyspora hirsuta</name>
    <dbReference type="NCBI Taxonomy" id="1837"/>
    <lineage>
        <taxon>Bacteria</taxon>
        <taxon>Bacillati</taxon>
        <taxon>Actinomycetota</taxon>
        <taxon>Actinomycetes</taxon>
        <taxon>Pseudonocardiales</taxon>
        <taxon>Pseudonocardiaceae</taxon>
        <taxon>Saccharopolyspora</taxon>
    </lineage>
</organism>
<keyword evidence="4" id="KW-1185">Reference proteome</keyword>
<evidence type="ECO:0000313" key="3">
    <source>
        <dbReference type="EMBL" id="KAA5836012.1"/>
    </source>
</evidence>
<reference evidence="3 4" key="1">
    <citation type="submission" date="2019-09" db="EMBL/GenBank/DDBJ databases">
        <title>Draft genome sequence of the thermophilic Saccharopolyspora hirsuta VKM Ac-666T.</title>
        <authorList>
            <person name="Lobastova T.G."/>
            <person name="Fokina V."/>
            <person name="Bragin E.Y."/>
            <person name="Shtratnikova V.Y."/>
            <person name="Starodumova I.P."/>
            <person name="Tarlachkov S.V."/>
            <person name="Donova M.V."/>
        </authorList>
    </citation>
    <scope>NUCLEOTIDE SEQUENCE [LARGE SCALE GENOMIC DNA]</scope>
    <source>
        <strain evidence="3 4">VKM Ac-666</strain>
    </source>
</reference>
<feature type="transmembrane region" description="Helical" evidence="2">
    <location>
        <begin position="12"/>
        <end position="31"/>
    </location>
</feature>
<evidence type="ECO:0000256" key="1">
    <source>
        <dbReference type="SAM" id="MobiDB-lite"/>
    </source>
</evidence>
<feature type="region of interest" description="Disordered" evidence="1">
    <location>
        <begin position="81"/>
        <end position="100"/>
    </location>
</feature>
<keyword evidence="2" id="KW-0472">Membrane</keyword>
<accession>A0A5M7C244</accession>
<sequence>MNPLLDILGRALAMLGVLAVLIAAAVAVVLWRAVLPVLAIGALAVASGMVRTVALAGFAALAGLRAAMLALDRAGAAIPTPRLRRGTRHRRRTRPLLAGS</sequence>
<name>A0A5M7C244_SACHI</name>
<evidence type="ECO:0000256" key="2">
    <source>
        <dbReference type="SAM" id="Phobius"/>
    </source>
</evidence>
<gene>
    <name evidence="3" type="ORF">F1721_06595</name>
</gene>
<dbReference type="EMBL" id="VWPH01000003">
    <property type="protein sequence ID" value="KAA5836012.1"/>
    <property type="molecule type" value="Genomic_DNA"/>
</dbReference>
<protein>
    <submittedName>
        <fullName evidence="3">Uncharacterized protein</fullName>
    </submittedName>
</protein>
<keyword evidence="2" id="KW-0812">Transmembrane</keyword>
<dbReference type="Proteomes" id="UP000323946">
    <property type="component" value="Unassembled WGS sequence"/>
</dbReference>
<feature type="compositionally biased region" description="Basic residues" evidence="1">
    <location>
        <begin position="82"/>
        <end position="94"/>
    </location>
</feature>